<evidence type="ECO:0000313" key="2">
    <source>
        <dbReference type="Proteomes" id="UP000808349"/>
    </source>
</evidence>
<protein>
    <submittedName>
        <fullName evidence="1">Thioredoxin domain-containing protein</fullName>
    </submittedName>
</protein>
<dbReference type="InterPro" id="IPR024705">
    <property type="entry name" value="Ssp411"/>
</dbReference>
<dbReference type="PANTHER" id="PTHR42899">
    <property type="entry name" value="SPERMATOGENESIS-ASSOCIATED PROTEIN 20"/>
    <property type="match status" value="1"/>
</dbReference>
<dbReference type="Proteomes" id="UP000808349">
    <property type="component" value="Unassembled WGS sequence"/>
</dbReference>
<dbReference type="AlphaFoldDB" id="A0A9D7SCL0"/>
<dbReference type="InterPro" id="IPR008928">
    <property type="entry name" value="6-hairpin_glycosidase_sf"/>
</dbReference>
<organism evidence="1 2">
    <name type="scientific">Candidatus Defluviibacterium haderslevense</name>
    <dbReference type="NCBI Taxonomy" id="2981993"/>
    <lineage>
        <taxon>Bacteria</taxon>
        <taxon>Pseudomonadati</taxon>
        <taxon>Bacteroidota</taxon>
        <taxon>Saprospiria</taxon>
        <taxon>Saprospirales</taxon>
        <taxon>Saprospiraceae</taxon>
        <taxon>Candidatus Defluviibacterium</taxon>
    </lineage>
</organism>
<gene>
    <name evidence="1" type="ORF">IPO85_15800</name>
</gene>
<evidence type="ECO:0000313" key="1">
    <source>
        <dbReference type="EMBL" id="MBK9718941.1"/>
    </source>
</evidence>
<dbReference type="Gene3D" id="1.50.10.10">
    <property type="match status" value="1"/>
</dbReference>
<sequence>MARSINNKLDVDYSSIHLSTKQEFTASRLTELINKVKPDLDEINGGRKSNEKFPLPTLLRMMLEQKQLYKNTDALSFVETTLNRMTAGGIYDIIEGGFSRYTTDPVWRVPHFEKMLYDNAQLISVLSYAYQTTNNPLYKQTLTQTIDFIKNNFTSPDGGFYSSYDAESEGVEGKYYVWTLAEIKQVIGAGEPLNILIDLHKLSDAGNWEHGNNILFQSASVSEVAKKYNKTNAELQTILNDSYAKLLAKRSSRVKPRLDNKVLTSWNAMMIKAYADAYSATGNMEYLNLAVKGAQMITSKLMDQDHKLYRNFHNNNKTINAFLEDYVFSIDAFLRIYELTFDEVYLKQAKFWVDYVMNHFSDKDGLFFYMNSNLDPQLLTRKIELDDQVIPSSNSVMCDVLHRLGLYYYDKTYLDRSEKMLDGVISHVAINAPAYYSNWVRILGTFVKPYYEVAIVGEQSADLRNQWVRNYTPGVILLGGVNEGTLELLKEKKQEGQTFIYVCRNKICKLPVKKVPEALQLIQ</sequence>
<comment type="caution">
    <text evidence="1">The sequence shown here is derived from an EMBL/GenBank/DDBJ whole genome shotgun (WGS) entry which is preliminary data.</text>
</comment>
<dbReference type="InterPro" id="IPR012341">
    <property type="entry name" value="6hp_glycosidase-like_sf"/>
</dbReference>
<name>A0A9D7SCL0_9BACT</name>
<dbReference type="GO" id="GO:0005975">
    <property type="term" value="P:carbohydrate metabolic process"/>
    <property type="evidence" value="ECO:0007669"/>
    <property type="project" value="InterPro"/>
</dbReference>
<accession>A0A9D7SCL0</accession>
<dbReference type="SUPFAM" id="SSF48208">
    <property type="entry name" value="Six-hairpin glycosidases"/>
    <property type="match status" value="1"/>
</dbReference>
<reference evidence="1 2" key="1">
    <citation type="submission" date="2020-10" db="EMBL/GenBank/DDBJ databases">
        <title>Connecting structure to function with the recovery of over 1000 high-quality activated sludge metagenome-assembled genomes encoding full-length rRNA genes using long-read sequencing.</title>
        <authorList>
            <person name="Singleton C.M."/>
            <person name="Petriglieri F."/>
            <person name="Kristensen J.M."/>
            <person name="Kirkegaard R.H."/>
            <person name="Michaelsen T.Y."/>
            <person name="Andersen M.H."/>
            <person name="Karst S.M."/>
            <person name="Dueholm M.S."/>
            <person name="Nielsen P.H."/>
            <person name="Albertsen M."/>
        </authorList>
    </citation>
    <scope>NUCLEOTIDE SEQUENCE [LARGE SCALE GENOMIC DNA]</scope>
    <source>
        <strain evidence="1">Ribe_18-Q3-R11-54_BAT3C.373</strain>
    </source>
</reference>
<dbReference type="EMBL" id="JADKFW010000014">
    <property type="protein sequence ID" value="MBK9718941.1"/>
    <property type="molecule type" value="Genomic_DNA"/>
</dbReference>
<proteinExistence type="predicted"/>
<dbReference type="PANTHER" id="PTHR42899:SF1">
    <property type="entry name" value="SPERMATOGENESIS-ASSOCIATED PROTEIN 20"/>
    <property type="match status" value="1"/>
</dbReference>
<dbReference type="Gene3D" id="1.50.10.20">
    <property type="match status" value="1"/>
</dbReference>